<dbReference type="GO" id="GO:0000149">
    <property type="term" value="F:SNARE binding"/>
    <property type="evidence" value="ECO:0007669"/>
    <property type="project" value="TreeGrafter"/>
</dbReference>
<keyword evidence="5" id="KW-0532">Neurotransmitter transport</keyword>
<keyword evidence="4" id="KW-0812">Transmembrane</keyword>
<keyword evidence="3" id="KW-0813">Transport</keyword>
<dbReference type="Pfam" id="PF05739">
    <property type="entry name" value="SNARE"/>
    <property type="match status" value="2"/>
</dbReference>
<dbReference type="PANTHER" id="PTHR19957">
    <property type="entry name" value="SYNTAXIN"/>
    <property type="match status" value="1"/>
</dbReference>
<comment type="subcellular location">
    <subcellularLocation>
        <location evidence="1">Membrane</location>
        <topology evidence="1">Single-pass type IV membrane protein</topology>
    </subcellularLocation>
</comment>
<dbReference type="GO" id="GO:0005484">
    <property type="term" value="F:SNAP receptor activity"/>
    <property type="evidence" value="ECO:0007669"/>
    <property type="project" value="InterPro"/>
</dbReference>
<keyword evidence="7" id="KW-0472">Membrane</keyword>
<evidence type="ECO:0000259" key="10">
    <source>
        <dbReference type="PROSITE" id="PS50192"/>
    </source>
</evidence>
<dbReference type="AlphaFoldDB" id="A0A914BUS2"/>
<dbReference type="InterPro" id="IPR006012">
    <property type="entry name" value="Syntaxin/epimorphin_CS"/>
</dbReference>
<dbReference type="PANTHER" id="PTHR19957:SF307">
    <property type="entry name" value="PROTEIN SSO1-RELATED"/>
    <property type="match status" value="1"/>
</dbReference>
<dbReference type="GO" id="GO:0031201">
    <property type="term" value="C:SNARE complex"/>
    <property type="evidence" value="ECO:0007669"/>
    <property type="project" value="TreeGrafter"/>
</dbReference>
<evidence type="ECO:0000256" key="8">
    <source>
        <dbReference type="RuleBase" id="RU003858"/>
    </source>
</evidence>
<protein>
    <submittedName>
        <fullName evidence="12">t-SNARE coiled-coil homology domain-containing protein</fullName>
    </submittedName>
</protein>
<feature type="coiled-coil region" evidence="9">
    <location>
        <begin position="35"/>
        <end position="69"/>
    </location>
</feature>
<dbReference type="Gene3D" id="1.20.58.70">
    <property type="match status" value="1"/>
</dbReference>
<keyword evidence="9" id="KW-0175">Coiled coil</keyword>
<evidence type="ECO:0000313" key="11">
    <source>
        <dbReference type="Proteomes" id="UP000887540"/>
    </source>
</evidence>
<accession>A0A914BUS2</accession>
<organism evidence="11 12">
    <name type="scientific">Acrobeloides nanus</name>
    <dbReference type="NCBI Taxonomy" id="290746"/>
    <lineage>
        <taxon>Eukaryota</taxon>
        <taxon>Metazoa</taxon>
        <taxon>Ecdysozoa</taxon>
        <taxon>Nematoda</taxon>
        <taxon>Chromadorea</taxon>
        <taxon>Rhabditida</taxon>
        <taxon>Tylenchina</taxon>
        <taxon>Cephalobomorpha</taxon>
        <taxon>Cephaloboidea</taxon>
        <taxon>Cephalobidae</taxon>
        <taxon>Acrobeloides</taxon>
    </lineage>
</organism>
<evidence type="ECO:0000256" key="4">
    <source>
        <dbReference type="ARBA" id="ARBA00022692"/>
    </source>
</evidence>
<feature type="domain" description="T-SNARE coiled-coil homology" evidence="10">
    <location>
        <begin position="201"/>
        <end position="263"/>
    </location>
</feature>
<evidence type="ECO:0000256" key="1">
    <source>
        <dbReference type="ARBA" id="ARBA00004211"/>
    </source>
</evidence>
<dbReference type="InterPro" id="IPR045242">
    <property type="entry name" value="Syntaxin"/>
</dbReference>
<evidence type="ECO:0000256" key="2">
    <source>
        <dbReference type="ARBA" id="ARBA00009063"/>
    </source>
</evidence>
<proteinExistence type="inferred from homology"/>
<dbReference type="SMART" id="SM00397">
    <property type="entry name" value="t_SNARE"/>
    <property type="match status" value="1"/>
</dbReference>
<dbReference type="GO" id="GO:0012505">
    <property type="term" value="C:endomembrane system"/>
    <property type="evidence" value="ECO:0007669"/>
    <property type="project" value="TreeGrafter"/>
</dbReference>
<dbReference type="Pfam" id="PF00804">
    <property type="entry name" value="Syntaxin"/>
    <property type="match status" value="1"/>
</dbReference>
<dbReference type="GO" id="GO:0006887">
    <property type="term" value="P:exocytosis"/>
    <property type="evidence" value="ECO:0007669"/>
    <property type="project" value="TreeGrafter"/>
</dbReference>
<dbReference type="InterPro" id="IPR000727">
    <property type="entry name" value="T_SNARE_dom"/>
</dbReference>
<dbReference type="SMART" id="SM00503">
    <property type="entry name" value="SynN"/>
    <property type="match status" value="1"/>
</dbReference>
<sequence length="337" mass="39071">MVRDRLSEFHTHSLEPSTVVEIEPTRVVYDTSSRLDQFRIHVDELRQSLDQLDNRIRNLQNRQTAVLAQSVVQPEEKAHLEALIQEIKDHVKSLKPRVRAIEADLKRDEANGSNQFRTSAEFRIRRDQCEMIKKKLNDLLQMFNHTQVEYKQRVSRRVKRQLEMAGEHLSTEEVDQMLDSNSSDIFYRQLNPLNFAVKLALEDATNRHNEILNLEQSIRELNEIFQDVFDMVRSQGELVDNIEKNITSATEYTSDARQNVEQAIIIKKSALRKKIICIILAVIVGELVDNIEKNITSATEYTSEARQNVKQAVVYKKSALRKKIICIILAIIVPEIL</sequence>
<dbReference type="PROSITE" id="PS50192">
    <property type="entry name" value="T_SNARE"/>
    <property type="match status" value="1"/>
</dbReference>
<keyword evidence="6" id="KW-1133">Transmembrane helix</keyword>
<dbReference type="GO" id="GO:0048278">
    <property type="term" value="P:vesicle docking"/>
    <property type="evidence" value="ECO:0007669"/>
    <property type="project" value="TreeGrafter"/>
</dbReference>
<dbReference type="CDD" id="cd15848">
    <property type="entry name" value="SNARE_syntaxin1-like"/>
    <property type="match status" value="1"/>
</dbReference>
<dbReference type="Gene3D" id="1.20.5.110">
    <property type="match status" value="2"/>
</dbReference>
<dbReference type="GO" id="GO:0005886">
    <property type="term" value="C:plasma membrane"/>
    <property type="evidence" value="ECO:0007669"/>
    <property type="project" value="TreeGrafter"/>
</dbReference>
<name>A0A914BUS2_9BILA</name>
<dbReference type="InterPro" id="IPR010989">
    <property type="entry name" value="SNARE"/>
</dbReference>
<dbReference type="PROSITE" id="PS00914">
    <property type="entry name" value="SYNTAXIN"/>
    <property type="match status" value="1"/>
</dbReference>
<evidence type="ECO:0000313" key="12">
    <source>
        <dbReference type="WBParaSite" id="ACRNAN_Path_1044.g4005.t2"/>
    </source>
</evidence>
<dbReference type="InterPro" id="IPR006011">
    <property type="entry name" value="Syntaxin_N"/>
</dbReference>
<evidence type="ECO:0000256" key="3">
    <source>
        <dbReference type="ARBA" id="ARBA00022448"/>
    </source>
</evidence>
<evidence type="ECO:0000256" key="6">
    <source>
        <dbReference type="ARBA" id="ARBA00022989"/>
    </source>
</evidence>
<dbReference type="SUPFAM" id="SSF47661">
    <property type="entry name" value="t-snare proteins"/>
    <property type="match status" value="1"/>
</dbReference>
<dbReference type="GO" id="GO:0006906">
    <property type="term" value="P:vesicle fusion"/>
    <property type="evidence" value="ECO:0007669"/>
    <property type="project" value="TreeGrafter"/>
</dbReference>
<dbReference type="GO" id="GO:0006836">
    <property type="term" value="P:neurotransmitter transport"/>
    <property type="evidence" value="ECO:0007669"/>
    <property type="project" value="UniProtKB-KW"/>
</dbReference>
<dbReference type="Proteomes" id="UP000887540">
    <property type="component" value="Unplaced"/>
</dbReference>
<evidence type="ECO:0000256" key="5">
    <source>
        <dbReference type="ARBA" id="ARBA00022775"/>
    </source>
</evidence>
<evidence type="ECO:0000256" key="9">
    <source>
        <dbReference type="SAM" id="Coils"/>
    </source>
</evidence>
<reference evidence="12" key="1">
    <citation type="submission" date="2022-11" db="UniProtKB">
        <authorList>
            <consortium name="WormBaseParasite"/>
        </authorList>
    </citation>
    <scope>IDENTIFICATION</scope>
</reference>
<comment type="similarity">
    <text evidence="2 8">Belongs to the syntaxin family.</text>
</comment>
<keyword evidence="11" id="KW-1185">Reference proteome</keyword>
<dbReference type="WBParaSite" id="ACRNAN_Path_1044.g4005.t2">
    <property type="protein sequence ID" value="ACRNAN_Path_1044.g4005.t2"/>
    <property type="gene ID" value="ACRNAN_Path_1044.g4005"/>
</dbReference>
<dbReference type="GO" id="GO:0006886">
    <property type="term" value="P:intracellular protein transport"/>
    <property type="evidence" value="ECO:0007669"/>
    <property type="project" value="InterPro"/>
</dbReference>
<evidence type="ECO:0000256" key="7">
    <source>
        <dbReference type="ARBA" id="ARBA00023136"/>
    </source>
</evidence>